<feature type="compositionally biased region" description="Basic and acidic residues" evidence="1">
    <location>
        <begin position="165"/>
        <end position="175"/>
    </location>
</feature>
<feature type="region of interest" description="Disordered" evidence="1">
    <location>
        <begin position="1"/>
        <end position="49"/>
    </location>
</feature>
<dbReference type="RefSeq" id="XP_457232.2">
    <property type="nucleotide sequence ID" value="XM_457232.1"/>
</dbReference>
<dbReference type="HOGENOM" id="CLU_1053829_0_0_1"/>
<gene>
    <name evidence="2" type="ordered locus">DEHA2B06248g</name>
</gene>
<keyword evidence="3" id="KW-1185">Reference proteome</keyword>
<feature type="compositionally biased region" description="Basic residues" evidence="1">
    <location>
        <begin position="1"/>
        <end position="20"/>
    </location>
</feature>
<sequence length="264" mass="31044">MNINLKRKAPGNKPVIKKARANGFGFNNGEDESSSESETEEMNFEKSIQAKSQKIAKQLAGDNKTDMVEIISQIEEPDSKNVPRKKVEGSKYINKLLDSKKQREKDRILSRQEYNSKQIEENKDAVVFESEDYKKQKEEFLRMKEEERVEDEEPNNAQFYSKLLQSRERRGDPNDTPRSIIANKEDSQEDTNIVHEETNIFSGKNKFNEPMRATRKFNTNIMNYKTNKKEGNQLLDKLKNLIKSKITPDDIRDYKKRYWNRYDS</sequence>
<evidence type="ECO:0000313" key="3">
    <source>
        <dbReference type="Proteomes" id="UP000000599"/>
    </source>
</evidence>
<dbReference type="VEuPathDB" id="FungiDB:DEHA2B06248g"/>
<feature type="region of interest" description="Disordered" evidence="1">
    <location>
        <begin position="163"/>
        <end position="191"/>
    </location>
</feature>
<proteinExistence type="predicted"/>
<protein>
    <submittedName>
        <fullName evidence="2">DEHA2B06248p</fullName>
    </submittedName>
</protein>
<dbReference type="OrthoDB" id="4024575at2759"/>
<evidence type="ECO:0000256" key="1">
    <source>
        <dbReference type="SAM" id="MobiDB-lite"/>
    </source>
</evidence>
<dbReference type="InParanoid" id="Q6BX37"/>
<organism evidence="2 3">
    <name type="scientific">Debaryomyces hansenii (strain ATCC 36239 / CBS 767 / BCRC 21394 / JCM 1990 / NBRC 0083 / IGC 2968)</name>
    <name type="common">Yeast</name>
    <name type="synonym">Torulaspora hansenii</name>
    <dbReference type="NCBI Taxonomy" id="284592"/>
    <lineage>
        <taxon>Eukaryota</taxon>
        <taxon>Fungi</taxon>
        <taxon>Dikarya</taxon>
        <taxon>Ascomycota</taxon>
        <taxon>Saccharomycotina</taxon>
        <taxon>Pichiomycetes</taxon>
        <taxon>Debaryomycetaceae</taxon>
        <taxon>Debaryomyces</taxon>
    </lineage>
</organism>
<name>Q6BX37_DEBHA</name>
<dbReference type="GeneID" id="2913763"/>
<evidence type="ECO:0000313" key="2">
    <source>
        <dbReference type="EMBL" id="CAG85229.2"/>
    </source>
</evidence>
<feature type="compositionally biased region" description="Acidic residues" evidence="1">
    <location>
        <begin position="29"/>
        <end position="42"/>
    </location>
</feature>
<reference evidence="2 3" key="1">
    <citation type="journal article" date="2004" name="Nature">
        <title>Genome evolution in yeasts.</title>
        <authorList>
            <consortium name="Genolevures"/>
            <person name="Dujon B."/>
            <person name="Sherman D."/>
            <person name="Fischer G."/>
            <person name="Durrens P."/>
            <person name="Casaregola S."/>
            <person name="Lafontaine I."/>
            <person name="de Montigny J."/>
            <person name="Marck C."/>
            <person name="Neuveglise C."/>
            <person name="Talla E."/>
            <person name="Goffard N."/>
            <person name="Frangeul L."/>
            <person name="Aigle M."/>
            <person name="Anthouard V."/>
            <person name="Babour A."/>
            <person name="Barbe V."/>
            <person name="Barnay S."/>
            <person name="Blanchin S."/>
            <person name="Beckerich J.M."/>
            <person name="Beyne E."/>
            <person name="Bleykasten C."/>
            <person name="Boisrame A."/>
            <person name="Boyer J."/>
            <person name="Cattolico L."/>
            <person name="Confanioleri F."/>
            <person name="de Daruvar A."/>
            <person name="Despons L."/>
            <person name="Fabre E."/>
            <person name="Fairhead C."/>
            <person name="Ferry-Dumazet H."/>
            <person name="Groppi A."/>
            <person name="Hantraye F."/>
            <person name="Hennequin C."/>
            <person name="Jauniaux N."/>
            <person name="Joyet P."/>
            <person name="Kachouri R."/>
            <person name="Kerrest A."/>
            <person name="Koszul R."/>
            <person name="Lemaire M."/>
            <person name="Lesur I."/>
            <person name="Ma L."/>
            <person name="Muller H."/>
            <person name="Nicaud J.M."/>
            <person name="Nikolski M."/>
            <person name="Oztas S."/>
            <person name="Ozier-Kalogeropoulos O."/>
            <person name="Pellenz S."/>
            <person name="Potier S."/>
            <person name="Richard G.F."/>
            <person name="Straub M.L."/>
            <person name="Suleau A."/>
            <person name="Swennene D."/>
            <person name="Tekaia F."/>
            <person name="Wesolowski-Louvel M."/>
            <person name="Westhof E."/>
            <person name="Wirth B."/>
            <person name="Zeniou-Meyer M."/>
            <person name="Zivanovic I."/>
            <person name="Bolotin-Fukuhara M."/>
            <person name="Thierry A."/>
            <person name="Bouchier C."/>
            <person name="Caudron B."/>
            <person name="Scarpelli C."/>
            <person name="Gaillardin C."/>
            <person name="Weissenbach J."/>
            <person name="Wincker P."/>
            <person name="Souciet J.L."/>
        </authorList>
    </citation>
    <scope>NUCLEOTIDE SEQUENCE [LARGE SCALE GENOMIC DNA]</scope>
    <source>
        <strain evidence="3">ATCC 36239 / CBS 767 / BCRC 21394 / JCM 1990 / NBRC 0083 / IGC 2968</strain>
    </source>
</reference>
<dbReference type="AlphaFoldDB" id="Q6BX37"/>
<dbReference type="OMA" id="KFNTNIM"/>
<dbReference type="KEGG" id="dha:DEHA2B06248g"/>
<dbReference type="Proteomes" id="UP000000599">
    <property type="component" value="Chromosome B"/>
</dbReference>
<dbReference type="eggNOG" id="ENOG502RITB">
    <property type="taxonomic scope" value="Eukaryota"/>
</dbReference>
<dbReference type="EMBL" id="CR382134">
    <property type="protein sequence ID" value="CAG85229.2"/>
    <property type="molecule type" value="Genomic_DNA"/>
</dbReference>
<accession>Q6BX37</accession>